<dbReference type="PROSITE" id="PS50853">
    <property type="entry name" value="FN3"/>
    <property type="match status" value="1"/>
</dbReference>
<dbReference type="eggNOG" id="COG2356">
    <property type="taxonomic scope" value="Bacteria"/>
</dbReference>
<accession>A0A1I1W011</accession>
<keyword evidence="5" id="KW-0255">Endonuclease</keyword>
<dbReference type="GO" id="GO:0016787">
    <property type="term" value="F:hydrolase activity"/>
    <property type="evidence" value="ECO:0007669"/>
    <property type="project" value="UniProtKB-KW"/>
</dbReference>
<dbReference type="SUPFAM" id="SSF54060">
    <property type="entry name" value="His-Me finger endonucleases"/>
    <property type="match status" value="1"/>
</dbReference>
<keyword evidence="2" id="KW-0540">Nuclease</keyword>
<evidence type="ECO:0000256" key="3">
    <source>
        <dbReference type="ARBA" id="ARBA00022801"/>
    </source>
</evidence>
<feature type="domain" description="Fibronectin type-III" evidence="4">
    <location>
        <begin position="381"/>
        <end position="477"/>
    </location>
</feature>
<dbReference type="PANTHER" id="PTHR33607">
    <property type="entry name" value="ENDONUCLEASE-1"/>
    <property type="match status" value="1"/>
</dbReference>
<dbReference type="InParanoid" id="A0A1I1W011"/>
<keyword evidence="3" id="KW-0378">Hydrolase</keyword>
<protein>
    <submittedName>
        <fullName evidence="5">Endonuclease I</fullName>
    </submittedName>
</protein>
<dbReference type="AlphaFoldDB" id="A0A1I1W011"/>
<proteinExistence type="inferred from homology"/>
<organism evidence="5 6">
    <name type="scientific">Thermophagus xiamenensis</name>
    <dbReference type="NCBI Taxonomy" id="385682"/>
    <lineage>
        <taxon>Bacteria</taxon>
        <taxon>Pseudomonadati</taxon>
        <taxon>Bacteroidota</taxon>
        <taxon>Bacteroidia</taxon>
        <taxon>Marinilabiliales</taxon>
        <taxon>Marinilabiliaceae</taxon>
        <taxon>Thermophagus</taxon>
    </lineage>
</organism>
<comment type="similarity">
    <text evidence="1">Belongs to the EndA/NucM nuclease family.</text>
</comment>
<keyword evidence="6" id="KW-1185">Reference proteome</keyword>
<dbReference type="STRING" id="385682.SAMN05444380_103148"/>
<evidence type="ECO:0000313" key="5">
    <source>
        <dbReference type="EMBL" id="SFD88359.1"/>
    </source>
</evidence>
<dbReference type="PANTHER" id="PTHR33607:SF2">
    <property type="entry name" value="ENDONUCLEASE-1"/>
    <property type="match status" value="1"/>
</dbReference>
<evidence type="ECO:0000313" key="6">
    <source>
        <dbReference type="Proteomes" id="UP000181976"/>
    </source>
</evidence>
<evidence type="ECO:0000259" key="4">
    <source>
        <dbReference type="PROSITE" id="PS50853"/>
    </source>
</evidence>
<dbReference type="GO" id="GO:0004519">
    <property type="term" value="F:endonuclease activity"/>
    <property type="evidence" value="ECO:0007669"/>
    <property type="project" value="UniProtKB-KW"/>
</dbReference>
<evidence type="ECO:0000256" key="2">
    <source>
        <dbReference type="ARBA" id="ARBA00022722"/>
    </source>
</evidence>
<dbReference type="InterPro" id="IPR003961">
    <property type="entry name" value="FN3_dom"/>
</dbReference>
<dbReference type="Pfam" id="PF04231">
    <property type="entry name" value="Endonuclease_1"/>
    <property type="match status" value="1"/>
</dbReference>
<evidence type="ECO:0000256" key="1">
    <source>
        <dbReference type="ARBA" id="ARBA00006429"/>
    </source>
</evidence>
<dbReference type="RefSeq" id="WP_237706144.1">
    <property type="nucleotide sequence ID" value="NZ_AFSL01000064.1"/>
</dbReference>
<dbReference type="Proteomes" id="UP000181976">
    <property type="component" value="Unassembled WGS sequence"/>
</dbReference>
<gene>
    <name evidence="5" type="ORF">SAMN05444380_103148</name>
</gene>
<name>A0A1I1W011_9BACT</name>
<dbReference type="InterPro" id="IPR007346">
    <property type="entry name" value="Endonuclease-I"/>
</dbReference>
<dbReference type="EMBL" id="FONA01000003">
    <property type="protein sequence ID" value="SFD88359.1"/>
    <property type="molecule type" value="Genomic_DNA"/>
</dbReference>
<dbReference type="InterPro" id="IPR044925">
    <property type="entry name" value="His-Me_finger_sf"/>
</dbReference>
<reference evidence="5 6" key="1">
    <citation type="submission" date="2016-10" db="EMBL/GenBank/DDBJ databases">
        <authorList>
            <person name="de Groot N.N."/>
        </authorList>
    </citation>
    <scope>NUCLEOTIDE SEQUENCE [LARGE SCALE GENOMIC DNA]</scope>
    <source>
        <strain evidence="5 6">DSM 19012</strain>
    </source>
</reference>
<sequence length="550" mass="62043">MRMLRWLFVLFLGWVAILLQAQNPNGYYNSVNGKKNEELKTALHQIISKHTVLSYGSLWNYFPYTDQRSDGTVWDMYSNNTRTFDNTYGLNREHSFPKSWWGGDQVAAYTDLFHIYPSDSEANTAKSNYPLGEVGSSVYFDNGVSKVGQNDYPGYTGVVFEPDDEYKGDFARTYFYMVTCYQDYYNRWKYFYMISANTYPVLKEWAVNMLLDWHRNDPVSQKELERNEAVFLIQNNRNPFIDFPELAEYIWGNKMDEAFYLDTELTEPVLATPTNDTQLNFGTVVTGQTSTLTLYVRGSNLVGNLSVMLFGNDKEQFEVNETSIPAAVANTEEGYALQVTYHPDMADELHEANIVIFDGGIDGSVSISVGGTAIAADAIEPPVAEEAINITASGFTANWQTDNDAEGYILSVFQMDEESGDTVLILNVELDEETSSYDVQIPEPGKNYGYAVRKIQNGLISDYSQTIVVVATAVKETPFNDYIVAWSSNGCLYLRNDSQVEVTIKIFNLSGILIYQDTHFSGSISLCHLKPGVYFVQADDEVRKVMVGGK</sequence>